<dbReference type="RefSeq" id="WP_171086536.1">
    <property type="nucleotide sequence ID" value="NZ_BNBU01000001.1"/>
</dbReference>
<evidence type="ECO:0000313" key="3">
    <source>
        <dbReference type="Proteomes" id="UP000587462"/>
    </source>
</evidence>
<proteinExistence type="predicted"/>
<gene>
    <name evidence="2" type="ORF">HG542_28825</name>
</gene>
<feature type="compositionally biased region" description="Basic residues" evidence="1">
    <location>
        <begin position="54"/>
        <end position="66"/>
    </location>
</feature>
<dbReference type="EMBL" id="JABBXF010000088">
    <property type="protein sequence ID" value="NVK81624.1"/>
    <property type="molecule type" value="Genomic_DNA"/>
</dbReference>
<feature type="region of interest" description="Disordered" evidence="1">
    <location>
        <begin position="37"/>
        <end position="72"/>
    </location>
</feature>
<comment type="caution">
    <text evidence="2">The sequence shown here is derived from an EMBL/GenBank/DDBJ whole genome shotgun (WGS) entry which is preliminary data.</text>
</comment>
<reference evidence="2 3" key="1">
    <citation type="submission" date="2020-04" db="EMBL/GenBank/DDBJ databases">
        <title>Draft Genome Sequence of Streptomyces morookaense DSM 40503, an 8-azaguanine-producing strain.</title>
        <authorList>
            <person name="Qi J."/>
            <person name="Gao J.-M."/>
        </authorList>
    </citation>
    <scope>NUCLEOTIDE SEQUENCE [LARGE SCALE GENOMIC DNA]</scope>
    <source>
        <strain evidence="2 3">DSM 40503</strain>
    </source>
</reference>
<evidence type="ECO:0000256" key="1">
    <source>
        <dbReference type="SAM" id="MobiDB-lite"/>
    </source>
</evidence>
<evidence type="ECO:0000313" key="2">
    <source>
        <dbReference type="EMBL" id="NVK81624.1"/>
    </source>
</evidence>
<dbReference type="Proteomes" id="UP000587462">
    <property type="component" value="Unassembled WGS sequence"/>
</dbReference>
<organism evidence="2 3">
    <name type="scientific">Streptomyces morookaense</name>
    <name type="common">Streptoverticillium morookaense</name>
    <dbReference type="NCBI Taxonomy" id="1970"/>
    <lineage>
        <taxon>Bacteria</taxon>
        <taxon>Bacillati</taxon>
        <taxon>Actinomycetota</taxon>
        <taxon>Actinomycetes</taxon>
        <taxon>Kitasatosporales</taxon>
        <taxon>Streptomycetaceae</taxon>
        <taxon>Streptomyces</taxon>
    </lineage>
</organism>
<name>A0A7Y7BA33_STRMO</name>
<protein>
    <submittedName>
        <fullName evidence="2">Uncharacterized protein</fullName>
    </submittedName>
</protein>
<sequence>MSPTHPPACRSRHFSLRALITALVVILGLAVAPPSGFAASHPSPAPEKATPHVAKPRSKTGNRAGKKAPANTDLMTYHGGPVEAVPAVYIVYWGSQWTNADGSLNDPKGEVALQKKFFTNLVGSGDNWSTTNTQYCWGPPVTTGATSCPDSATHIEHLDSGLLAGTWTDTSAAVPANPTSDDIANEAFNAAAHFGVSGDGNQFIIDTPTGVTPQDFPNKYCSWHSSQESADGNTLVVYTNFPYMPDAGAQCGANWIDPGTTGVAGDTEGVTIVGGHEYAETLTDPEPMSGWSTDNDTTGGEIGDKCIWNNGVSAIKSIGGTNFAVQPLWSNNFNNGKGGCAIYYNSPTDQG</sequence>
<accession>A0A7Y7BA33</accession>
<dbReference type="AlphaFoldDB" id="A0A7Y7BA33"/>
<keyword evidence="3" id="KW-1185">Reference proteome</keyword>